<name>A0A5Q2ME10_9ACTN</name>
<keyword evidence="1" id="KW-0614">Plasmid</keyword>
<dbReference type="KEGG" id="aef:GEV26_00170"/>
<evidence type="ECO:0000313" key="1">
    <source>
        <dbReference type="EMBL" id="QGG39929.1"/>
    </source>
</evidence>
<dbReference type="Pfam" id="PF14085">
    <property type="entry name" value="DUF4265"/>
    <property type="match status" value="1"/>
</dbReference>
<reference evidence="1 2" key="1">
    <citation type="submission" date="2019-11" db="EMBL/GenBank/DDBJ databases">
        <authorList>
            <person name="Li J."/>
        </authorList>
    </citation>
    <scope>NUCLEOTIDE SEQUENCE [LARGE SCALE GENOMIC DNA]</scope>
    <source>
        <strain evidence="1 2">MF47</strain>
        <plasmid evidence="1 2">p001</plasmid>
    </source>
</reference>
<evidence type="ECO:0000313" key="2">
    <source>
        <dbReference type="Proteomes" id="UP000392064"/>
    </source>
</evidence>
<keyword evidence="2" id="KW-1185">Reference proteome</keyword>
<sequence>MSWGEATHRDPTWRHRSDFIIAIEIDPGDTGITTEQLWARKLDERHFELCCIPFFAYDLALGDVAEVDDDFLVRRVTTASGRYVFRVHFDNENCGLRDDVVLALAERGALVEWSSASMFAVDARDALHGQAIAAYLQSEESQGRLIYETGKTG</sequence>
<organism evidence="1 2">
    <name type="scientific">Aeromicrobium yanjiei</name>
    <dbReference type="NCBI Taxonomy" id="2662028"/>
    <lineage>
        <taxon>Bacteria</taxon>
        <taxon>Bacillati</taxon>
        <taxon>Actinomycetota</taxon>
        <taxon>Actinomycetes</taxon>
        <taxon>Propionibacteriales</taxon>
        <taxon>Nocardioidaceae</taxon>
        <taxon>Aeromicrobium</taxon>
    </lineage>
</organism>
<proteinExistence type="predicted"/>
<protein>
    <submittedName>
        <fullName evidence="1">DUF4265 domain-containing protein</fullName>
    </submittedName>
</protein>
<dbReference type="EMBL" id="CP045736">
    <property type="protein sequence ID" value="QGG39929.1"/>
    <property type="molecule type" value="Genomic_DNA"/>
</dbReference>
<dbReference type="AlphaFoldDB" id="A0A5Q2ME10"/>
<gene>
    <name evidence="1" type="ORF">GEV26_00170</name>
</gene>
<dbReference type="Proteomes" id="UP000392064">
    <property type="component" value="Plasmid p001"/>
</dbReference>
<geneLocation type="plasmid" evidence="1 2">
    <name>p001</name>
</geneLocation>
<accession>A0A5Q2ME10</accession>
<dbReference type="InterPro" id="IPR025361">
    <property type="entry name" value="DUF4265"/>
</dbReference>